<feature type="domain" description="Cyclic nucleotide-binding" evidence="1">
    <location>
        <begin position="114"/>
        <end position="218"/>
    </location>
</feature>
<dbReference type="GO" id="GO:0005829">
    <property type="term" value="C:cytosol"/>
    <property type="evidence" value="ECO:0007669"/>
    <property type="project" value="TreeGrafter"/>
</dbReference>
<dbReference type="Pfam" id="PF00027">
    <property type="entry name" value="cNMP_binding"/>
    <property type="match status" value="1"/>
</dbReference>
<name>A0A0H3CYB7_AMYMU</name>
<dbReference type="InterPro" id="IPR018490">
    <property type="entry name" value="cNMP-bd_dom_sf"/>
</dbReference>
<dbReference type="EMBL" id="CP002000">
    <property type="protein sequence ID" value="ADJ43333.1"/>
    <property type="molecule type" value="Genomic_DNA"/>
</dbReference>
<dbReference type="Proteomes" id="UP000000328">
    <property type="component" value="Chromosome"/>
</dbReference>
<dbReference type="PATRIC" id="fig|749927.5.peg.1562"/>
<proteinExistence type="predicted"/>
<dbReference type="eggNOG" id="COG0664">
    <property type="taxonomic scope" value="Bacteria"/>
</dbReference>
<gene>
    <name evidence="2" type="ordered locus">AMED_1520</name>
</gene>
<dbReference type="HOGENOM" id="CLU_056341_0_0_11"/>
<organism evidence="2 3">
    <name type="scientific">Amycolatopsis mediterranei (strain U-32)</name>
    <dbReference type="NCBI Taxonomy" id="749927"/>
    <lineage>
        <taxon>Bacteria</taxon>
        <taxon>Bacillati</taxon>
        <taxon>Actinomycetota</taxon>
        <taxon>Actinomycetes</taxon>
        <taxon>Pseudonocardiales</taxon>
        <taxon>Pseudonocardiaceae</taxon>
        <taxon>Amycolatopsis</taxon>
    </lineage>
</organism>
<dbReference type="InterPro" id="IPR049817">
    <property type="entry name" value="Encap_f2b"/>
</dbReference>
<dbReference type="SUPFAM" id="SSF56563">
    <property type="entry name" value="Major capsid protein gp5"/>
    <property type="match status" value="1"/>
</dbReference>
<protein>
    <submittedName>
        <fullName evidence="2">CRP/FNR family transcriptional regulator</fullName>
    </submittedName>
</protein>
<accession>A0A0H3CYB7</accession>
<evidence type="ECO:0000313" key="3">
    <source>
        <dbReference type="Proteomes" id="UP000000328"/>
    </source>
</evidence>
<dbReference type="CDD" id="cd00038">
    <property type="entry name" value="CAP_ED"/>
    <property type="match status" value="1"/>
</dbReference>
<dbReference type="Gene3D" id="2.60.120.10">
    <property type="entry name" value="Jelly Rolls"/>
    <property type="match status" value="1"/>
</dbReference>
<dbReference type="Pfam" id="PF19307">
    <property type="entry name" value="SrpI-like"/>
    <property type="match status" value="1"/>
</dbReference>
<dbReference type="PROSITE" id="PS50042">
    <property type="entry name" value="CNMP_BINDING_3"/>
    <property type="match status" value="1"/>
</dbReference>
<dbReference type="GO" id="GO:0003700">
    <property type="term" value="F:DNA-binding transcription factor activity"/>
    <property type="evidence" value="ECO:0007669"/>
    <property type="project" value="TreeGrafter"/>
</dbReference>
<dbReference type="SUPFAM" id="SSF51206">
    <property type="entry name" value="cAMP-binding domain-like"/>
    <property type="match status" value="1"/>
</dbReference>
<evidence type="ECO:0000313" key="2">
    <source>
        <dbReference type="EMBL" id="ADJ43333.1"/>
    </source>
</evidence>
<dbReference type="KEGG" id="amd:AMED_1520"/>
<evidence type="ECO:0000259" key="1">
    <source>
        <dbReference type="PROSITE" id="PS50042"/>
    </source>
</evidence>
<dbReference type="OrthoDB" id="181419at2"/>
<dbReference type="NCBIfam" id="NF041163">
    <property type="entry name" value="encap_f2b"/>
    <property type="match status" value="1"/>
</dbReference>
<dbReference type="PANTHER" id="PTHR24567:SF74">
    <property type="entry name" value="HTH-TYPE TRANSCRIPTIONAL REGULATOR ARCR"/>
    <property type="match status" value="1"/>
</dbReference>
<dbReference type="PANTHER" id="PTHR24567">
    <property type="entry name" value="CRP FAMILY TRANSCRIPTIONAL REGULATORY PROTEIN"/>
    <property type="match status" value="1"/>
</dbReference>
<dbReference type="InterPro" id="IPR014710">
    <property type="entry name" value="RmlC-like_jellyroll"/>
</dbReference>
<dbReference type="InterPro" id="IPR000595">
    <property type="entry name" value="cNMP-bd_dom"/>
</dbReference>
<dbReference type="InterPro" id="IPR045641">
    <property type="entry name" value="SrpI-like"/>
</dbReference>
<sequence>MTGVPAGTPHVPNANDWVVLVVTVTDPVESEQAPSSLGRAAARTLATTTKSVPQMQGISSRWLLKLLPWVDVAAGAYRVNRRLSYAVGDGRVTFTTTGAHVRVIPPELGELAPLRGYDDQDVLTELADRFTQHEYAPGDALVEFGSPADQVFLLAHGKITKIGTGAYGDQVVLGTLADGDHFGETTLTHDDGIWEFTAKAVTTCTVLTLPRTTFNDILTRSTTLQTHLDNYRTRGTTASNDHGEAEISLASGHDGEPQLPGTFVDYEARPREYELSVAQTVLRVHSRVADLYNQPMNQIEQQLRLTVEALRERQEHELINNTDFGLLHNTDFAQRIPTRTGPPTPDDLDQLLTLVWKDPSFFLAHPTTIAAFGRECTKAGLYPTSVDLAGHQVPSWRGIPLLPCNKIPVTDTRTSSILLMRTGEQAQGVVGLHQTGLPDEYQPGLNVRFMGINDQAIISYLVSAYYSAAVLVPDALAVLENAEIGRETP</sequence>
<reference evidence="2 3" key="1">
    <citation type="journal article" date="2010" name="Cell Res.">
        <title>Complete genome sequence of the rifamycin SV-producing Amycolatopsis mediterranei U32 revealed its genetic characteristics in phylogeny and metabolism.</title>
        <authorList>
            <person name="Zhao W."/>
            <person name="Zhong Y."/>
            <person name="Yuan H."/>
            <person name="Wang J."/>
            <person name="Zheng H."/>
            <person name="Wang Y."/>
            <person name="Cen X."/>
            <person name="Xu F."/>
            <person name="Bai J."/>
            <person name="Han X."/>
            <person name="Lu G."/>
            <person name="Zhu Y."/>
            <person name="Shao Z."/>
            <person name="Yan H."/>
            <person name="Li C."/>
            <person name="Peng N."/>
            <person name="Zhang Z."/>
            <person name="Zhang Y."/>
            <person name="Lin W."/>
            <person name="Fan Y."/>
            <person name="Qin Z."/>
            <person name="Hu Y."/>
            <person name="Zhu B."/>
            <person name="Wang S."/>
            <person name="Ding X."/>
            <person name="Zhao G.P."/>
        </authorList>
    </citation>
    <scope>NUCLEOTIDE SEQUENCE [LARGE SCALE GENOMIC DNA]</scope>
    <source>
        <strain evidence="3">U-32</strain>
    </source>
</reference>
<dbReference type="SMART" id="SM00100">
    <property type="entry name" value="cNMP"/>
    <property type="match status" value="1"/>
</dbReference>
<dbReference type="InterPro" id="IPR050397">
    <property type="entry name" value="Env_Response_Regulators"/>
</dbReference>
<dbReference type="AlphaFoldDB" id="A0A0H3CYB7"/>